<proteinExistence type="predicted"/>
<feature type="region of interest" description="Disordered" evidence="1">
    <location>
        <begin position="1"/>
        <end position="34"/>
    </location>
</feature>
<evidence type="ECO:0000313" key="2">
    <source>
        <dbReference type="EMBL" id="NVD45797.1"/>
    </source>
</evidence>
<dbReference type="EMBL" id="JABWGV010000005">
    <property type="protein sequence ID" value="NVD45797.1"/>
    <property type="molecule type" value="Genomic_DNA"/>
</dbReference>
<feature type="region of interest" description="Disordered" evidence="1">
    <location>
        <begin position="115"/>
        <end position="140"/>
    </location>
</feature>
<sequence length="140" mass="15072">MAKPNHITDRGGRRVAHAADEVSDRNTVPGPSTNPATNLFINDILLRSVGRLARLTMEKGIVGKKYGSQFAKDAVENRSLVHTLAAYGVTKVATKSIPGALLVGGGLLAKTIFDRSHSKRKSRREGDKTLRKQADPDSAI</sequence>
<dbReference type="RefSeq" id="WP_176268106.1">
    <property type="nucleotide sequence ID" value="NZ_JABWGV010000005.1"/>
</dbReference>
<accession>A0A850H5M2</accession>
<dbReference type="Proteomes" id="UP000561438">
    <property type="component" value="Unassembled WGS sequence"/>
</dbReference>
<keyword evidence="3" id="KW-1185">Reference proteome</keyword>
<gene>
    <name evidence="2" type="ORF">HUV48_12345</name>
</gene>
<protein>
    <submittedName>
        <fullName evidence="2">Uncharacterized protein</fullName>
    </submittedName>
</protein>
<reference evidence="2 3" key="1">
    <citation type="submission" date="2020-06" db="EMBL/GenBank/DDBJ databases">
        <title>Altererythrobacter sp. HHU K3-1.</title>
        <authorList>
            <person name="Zhang D."/>
            <person name="Xue H."/>
        </authorList>
    </citation>
    <scope>NUCLEOTIDE SEQUENCE [LARGE SCALE GENOMIC DNA]</scope>
    <source>
        <strain evidence="2 3">HHU K3-1</strain>
    </source>
</reference>
<feature type="compositionally biased region" description="Basic and acidic residues" evidence="1">
    <location>
        <begin position="124"/>
        <end position="140"/>
    </location>
</feature>
<evidence type="ECO:0000313" key="3">
    <source>
        <dbReference type="Proteomes" id="UP000561438"/>
    </source>
</evidence>
<organism evidence="2 3">
    <name type="scientific">Qipengyuania atrilutea</name>
    <dbReference type="NCBI Taxonomy" id="2744473"/>
    <lineage>
        <taxon>Bacteria</taxon>
        <taxon>Pseudomonadati</taxon>
        <taxon>Pseudomonadota</taxon>
        <taxon>Alphaproteobacteria</taxon>
        <taxon>Sphingomonadales</taxon>
        <taxon>Erythrobacteraceae</taxon>
        <taxon>Qipengyuania</taxon>
    </lineage>
</organism>
<evidence type="ECO:0000256" key="1">
    <source>
        <dbReference type="SAM" id="MobiDB-lite"/>
    </source>
</evidence>
<feature type="compositionally biased region" description="Polar residues" evidence="1">
    <location>
        <begin position="25"/>
        <end position="34"/>
    </location>
</feature>
<dbReference type="AlphaFoldDB" id="A0A850H5M2"/>
<name>A0A850H5M2_9SPHN</name>
<feature type="compositionally biased region" description="Basic and acidic residues" evidence="1">
    <location>
        <begin position="1"/>
        <end position="24"/>
    </location>
</feature>
<comment type="caution">
    <text evidence="2">The sequence shown here is derived from an EMBL/GenBank/DDBJ whole genome shotgun (WGS) entry which is preliminary data.</text>
</comment>